<dbReference type="EMBL" id="PYWC01000062">
    <property type="protein sequence ID" value="PWW74419.1"/>
    <property type="molecule type" value="Genomic_DNA"/>
</dbReference>
<organism evidence="2 3">
    <name type="scientific">Tuber magnatum</name>
    <name type="common">white Piedmont truffle</name>
    <dbReference type="NCBI Taxonomy" id="42249"/>
    <lineage>
        <taxon>Eukaryota</taxon>
        <taxon>Fungi</taxon>
        <taxon>Dikarya</taxon>
        <taxon>Ascomycota</taxon>
        <taxon>Pezizomycotina</taxon>
        <taxon>Pezizomycetes</taxon>
        <taxon>Pezizales</taxon>
        <taxon>Tuberaceae</taxon>
        <taxon>Tuber</taxon>
    </lineage>
</organism>
<sequence length="208" mass="23318">MSNPPLQQPTQASSYALFQSEPMPAYNCQHMKHQPSGRYSLLHRQNQRLSTPPLRAPSPGIPVTPKTPKSLKRLTHELSQKARDRPCARKKIPTQGQAFATAEDLRRWRRDIIAEKKENSRSRVRQSLDTLCQKQEELEGKVIPVSAKISLLDDKLAEFIQEGLEATDDSDLDGGCEGADENSESDDSIGPDIGYDDVDLDRRIGKLD</sequence>
<comment type="caution">
    <text evidence="2">The sequence shown here is derived from an EMBL/GenBank/DDBJ whole genome shotgun (WGS) entry which is preliminary data.</text>
</comment>
<protein>
    <submittedName>
        <fullName evidence="2">Uncharacterized protein</fullName>
    </submittedName>
</protein>
<evidence type="ECO:0000256" key="1">
    <source>
        <dbReference type="SAM" id="MobiDB-lite"/>
    </source>
</evidence>
<dbReference type="Proteomes" id="UP000246991">
    <property type="component" value="Unassembled WGS sequence"/>
</dbReference>
<feature type="compositionally biased region" description="Basic and acidic residues" evidence="1">
    <location>
        <begin position="74"/>
        <end position="87"/>
    </location>
</feature>
<accession>A0A317SJ13</accession>
<evidence type="ECO:0000313" key="2">
    <source>
        <dbReference type="EMBL" id="PWW74419.1"/>
    </source>
</evidence>
<evidence type="ECO:0000313" key="3">
    <source>
        <dbReference type="Proteomes" id="UP000246991"/>
    </source>
</evidence>
<reference evidence="2 3" key="1">
    <citation type="submission" date="2018-03" db="EMBL/GenBank/DDBJ databases">
        <title>Genomes of Pezizomycetes fungi and the evolution of truffles.</title>
        <authorList>
            <person name="Murat C."/>
            <person name="Payen T."/>
            <person name="Noel B."/>
            <person name="Kuo A."/>
            <person name="Martin F.M."/>
        </authorList>
    </citation>
    <scope>NUCLEOTIDE SEQUENCE [LARGE SCALE GENOMIC DNA]</scope>
    <source>
        <strain evidence="2">091103-1</strain>
    </source>
</reference>
<keyword evidence="3" id="KW-1185">Reference proteome</keyword>
<feature type="region of interest" description="Disordered" evidence="1">
    <location>
        <begin position="27"/>
        <end position="98"/>
    </location>
</feature>
<gene>
    <name evidence="2" type="ORF">C7212DRAFT_327171</name>
</gene>
<dbReference type="AlphaFoldDB" id="A0A317SJ13"/>
<name>A0A317SJ13_9PEZI</name>
<feature type="region of interest" description="Disordered" evidence="1">
    <location>
        <begin position="166"/>
        <end position="197"/>
    </location>
</feature>
<proteinExistence type="predicted"/>